<protein>
    <submittedName>
        <fullName evidence="2">Uncharacterized protein</fullName>
    </submittedName>
</protein>
<gene>
    <name evidence="2" type="ORF">Naga_103095g1</name>
</gene>
<evidence type="ECO:0000256" key="1">
    <source>
        <dbReference type="SAM" id="MobiDB-lite"/>
    </source>
</evidence>
<accession>W7T8U0</accession>
<evidence type="ECO:0000313" key="3">
    <source>
        <dbReference type="Proteomes" id="UP000019335"/>
    </source>
</evidence>
<evidence type="ECO:0000313" key="2">
    <source>
        <dbReference type="EMBL" id="EWM19918.1"/>
    </source>
</evidence>
<keyword evidence="3" id="KW-1185">Reference proteome</keyword>
<reference evidence="2 3" key="1">
    <citation type="journal article" date="2014" name="Mol. Plant">
        <title>Chromosome Scale Genome Assembly and Transcriptome Profiling of Nannochloropsis gaditana in Nitrogen Depletion.</title>
        <authorList>
            <person name="Corteggiani Carpinelli E."/>
            <person name="Telatin A."/>
            <person name="Vitulo N."/>
            <person name="Forcato C."/>
            <person name="D'Angelo M."/>
            <person name="Schiavon R."/>
            <person name="Vezzi A."/>
            <person name="Giacometti G.M."/>
            <person name="Morosinotto T."/>
            <person name="Valle G."/>
        </authorList>
    </citation>
    <scope>NUCLEOTIDE SEQUENCE [LARGE SCALE GENOMIC DNA]</scope>
    <source>
        <strain evidence="2 3">B-31</strain>
    </source>
</reference>
<feature type="compositionally biased region" description="Basic and acidic residues" evidence="1">
    <location>
        <begin position="57"/>
        <end position="74"/>
    </location>
</feature>
<sequence>MRRGSGGLETDLKHCLIPLPSLPPLHHNNMHRLHACLAACCHHQPRPPGGQDASALHGERWGHGTEREHASRAR</sequence>
<proteinExistence type="predicted"/>
<dbReference type="AlphaFoldDB" id="W7T8U0"/>
<feature type="region of interest" description="Disordered" evidence="1">
    <location>
        <begin position="44"/>
        <end position="74"/>
    </location>
</feature>
<name>W7T8U0_9STRA</name>
<organism evidence="2 3">
    <name type="scientific">Nannochloropsis gaditana</name>
    <dbReference type="NCBI Taxonomy" id="72520"/>
    <lineage>
        <taxon>Eukaryota</taxon>
        <taxon>Sar</taxon>
        <taxon>Stramenopiles</taxon>
        <taxon>Ochrophyta</taxon>
        <taxon>Eustigmatophyceae</taxon>
        <taxon>Eustigmatales</taxon>
        <taxon>Monodopsidaceae</taxon>
        <taxon>Nannochloropsis</taxon>
    </lineage>
</organism>
<dbReference type="Proteomes" id="UP000019335">
    <property type="component" value="Unassembled WGS sequence"/>
</dbReference>
<comment type="caution">
    <text evidence="2">The sequence shown here is derived from an EMBL/GenBank/DDBJ whole genome shotgun (WGS) entry which is preliminary data.</text>
</comment>
<dbReference type="EMBL" id="AZIL01003739">
    <property type="protein sequence ID" value="EWM19918.1"/>
    <property type="molecule type" value="Genomic_DNA"/>
</dbReference>